<evidence type="ECO:0000259" key="1">
    <source>
        <dbReference type="PROSITE" id="PS50404"/>
    </source>
</evidence>
<accession>M2TBJ8</accession>
<dbReference type="GO" id="GO:0016740">
    <property type="term" value="F:transferase activity"/>
    <property type="evidence" value="ECO:0007669"/>
    <property type="project" value="UniProtKB-KW"/>
</dbReference>
<dbReference type="SFLD" id="SFLDG00358">
    <property type="entry name" value="Main_(cytGST)"/>
    <property type="match status" value="1"/>
</dbReference>
<dbReference type="CDD" id="cd03046">
    <property type="entry name" value="GST_N_GTT1_like"/>
    <property type="match status" value="1"/>
</dbReference>
<dbReference type="RefSeq" id="WP_008600494.1">
    <property type="nucleotide sequence ID" value="NZ_AMRV01000002.1"/>
</dbReference>
<dbReference type="InterPro" id="IPR004045">
    <property type="entry name" value="Glutathione_S-Trfase_N"/>
</dbReference>
<sequence>MITVHYAPQTRASRMFWLLEEIGEPYELERIDLGAPENASADFRAASPLGKVPALTDDKAHVADSAAICLYLADKYAPGTLAPLPDDPARGEFLTWLFFTPSVIEPAMSEKASGMPPQPTRNAWGSWDRMLAALGDRLEGRDYVAAGCFTVADLMIAGSLRFMSAFGMLDLSPGMAAYTERCFGRPAAQRAEERERAAG</sequence>
<dbReference type="Gene3D" id="1.20.1050.10">
    <property type="match status" value="1"/>
</dbReference>
<dbReference type="Gene3D" id="3.40.30.10">
    <property type="entry name" value="Glutaredoxin"/>
    <property type="match status" value="1"/>
</dbReference>
<reference evidence="2 3" key="1">
    <citation type="journal article" date="2013" name="Genome Announc.">
        <title>Draft Genome Sequence of Strain JLT2015T, Belonging to the Family Sphingomonadaceae of the Alphaproteobacteria.</title>
        <authorList>
            <person name="Tang K."/>
            <person name="Liu K."/>
            <person name="Li S."/>
            <person name="Jiao N."/>
        </authorList>
    </citation>
    <scope>NUCLEOTIDE SEQUENCE [LARGE SCALE GENOMIC DNA]</scope>
    <source>
        <strain evidence="2 3">JLT2015</strain>
    </source>
</reference>
<dbReference type="Pfam" id="PF13409">
    <property type="entry name" value="GST_N_2"/>
    <property type="match status" value="1"/>
</dbReference>
<dbReference type="InterPro" id="IPR036249">
    <property type="entry name" value="Thioredoxin-like_sf"/>
</dbReference>
<dbReference type="AlphaFoldDB" id="M2TBJ8"/>
<dbReference type="InterPro" id="IPR036282">
    <property type="entry name" value="Glutathione-S-Trfase_C_sf"/>
</dbReference>
<gene>
    <name evidence="2" type="ORF">C725_0966</name>
</gene>
<dbReference type="PROSITE" id="PS50404">
    <property type="entry name" value="GST_NTER"/>
    <property type="match status" value="1"/>
</dbReference>
<evidence type="ECO:0000313" key="3">
    <source>
        <dbReference type="Proteomes" id="UP000011717"/>
    </source>
</evidence>
<dbReference type="InterPro" id="IPR040079">
    <property type="entry name" value="Glutathione_S-Trfase"/>
</dbReference>
<dbReference type="PANTHER" id="PTHR44051">
    <property type="entry name" value="GLUTATHIONE S-TRANSFERASE-RELATED"/>
    <property type="match status" value="1"/>
</dbReference>
<dbReference type="SFLD" id="SFLDG01150">
    <property type="entry name" value="Main.1:_Beta-like"/>
    <property type="match status" value="1"/>
</dbReference>
<feature type="domain" description="GST N-terminal" evidence="1">
    <location>
        <begin position="1"/>
        <end position="80"/>
    </location>
</feature>
<name>M2TBJ8_9SPHN</name>
<comment type="caution">
    <text evidence="2">The sequence shown here is derived from an EMBL/GenBank/DDBJ whole genome shotgun (WGS) entry which is preliminary data.</text>
</comment>
<proteinExistence type="predicted"/>
<dbReference type="CDD" id="cd03207">
    <property type="entry name" value="GST_C_8"/>
    <property type="match status" value="1"/>
</dbReference>
<dbReference type="SUPFAM" id="SSF52833">
    <property type="entry name" value="Thioredoxin-like"/>
    <property type="match status" value="1"/>
</dbReference>
<dbReference type="OrthoDB" id="5740960at2"/>
<keyword evidence="3" id="KW-1185">Reference proteome</keyword>
<dbReference type="SFLD" id="SFLDS00019">
    <property type="entry name" value="Glutathione_Transferase_(cytos"/>
    <property type="match status" value="1"/>
</dbReference>
<dbReference type="EMBL" id="AMRV01000002">
    <property type="protein sequence ID" value="EMD83994.1"/>
    <property type="molecule type" value="Genomic_DNA"/>
</dbReference>
<dbReference type="Proteomes" id="UP000011717">
    <property type="component" value="Unassembled WGS sequence"/>
</dbReference>
<organism evidence="2 3">
    <name type="scientific">Pacificimonas flava</name>
    <dbReference type="NCBI Taxonomy" id="1234595"/>
    <lineage>
        <taxon>Bacteria</taxon>
        <taxon>Pseudomonadati</taxon>
        <taxon>Pseudomonadota</taxon>
        <taxon>Alphaproteobacteria</taxon>
        <taxon>Sphingomonadales</taxon>
        <taxon>Sphingosinicellaceae</taxon>
        <taxon>Pacificimonas</taxon>
    </lineage>
</organism>
<dbReference type="PANTHER" id="PTHR44051:SF8">
    <property type="entry name" value="GLUTATHIONE S-TRANSFERASE GSTA"/>
    <property type="match status" value="1"/>
</dbReference>
<keyword evidence="2" id="KW-0808">Transferase</keyword>
<dbReference type="SUPFAM" id="SSF47616">
    <property type="entry name" value="GST C-terminal domain-like"/>
    <property type="match status" value="1"/>
</dbReference>
<dbReference type="Pfam" id="PF13410">
    <property type="entry name" value="GST_C_2"/>
    <property type="match status" value="1"/>
</dbReference>
<evidence type="ECO:0000313" key="2">
    <source>
        <dbReference type="EMBL" id="EMD83994.1"/>
    </source>
</evidence>
<protein>
    <submittedName>
        <fullName evidence="2">Glutathione S-transferase</fullName>
    </submittedName>
</protein>